<accession>A0A4Z1G1Q2</accession>
<evidence type="ECO:0000313" key="3">
    <source>
        <dbReference type="Proteomes" id="UP000297910"/>
    </source>
</evidence>
<comment type="caution">
    <text evidence="2">The sequence shown here is derived from an EMBL/GenBank/DDBJ whole genome shotgun (WGS) entry which is preliminary data.</text>
</comment>
<name>A0A4Z1G1Q2_9HELO</name>
<evidence type="ECO:0000313" key="2">
    <source>
        <dbReference type="EMBL" id="TGO28203.1"/>
    </source>
</evidence>
<sequence>MKINQTINISEASAEASGGIKSEIKRLKRRAAELEENKKILEMRTSNNKKEIAELKDEKPKHQAETAALRKEKING</sequence>
<feature type="region of interest" description="Disordered" evidence="1">
    <location>
        <begin position="45"/>
        <end position="76"/>
    </location>
</feature>
<evidence type="ECO:0000256" key="1">
    <source>
        <dbReference type="SAM" id="MobiDB-lite"/>
    </source>
</evidence>
<dbReference type="Proteomes" id="UP000297910">
    <property type="component" value="Unassembled WGS sequence"/>
</dbReference>
<reference evidence="2 3" key="1">
    <citation type="submission" date="2017-12" db="EMBL/GenBank/DDBJ databases">
        <title>Comparative genomics of Botrytis spp.</title>
        <authorList>
            <person name="Valero-Jimenez C.A."/>
            <person name="Tapia P."/>
            <person name="Veloso J."/>
            <person name="Silva-Moreno E."/>
            <person name="Staats M."/>
            <person name="Valdes J.H."/>
            <person name="Van Kan J.A.L."/>
        </authorList>
    </citation>
    <scope>NUCLEOTIDE SEQUENCE [LARGE SCALE GENOMIC DNA]</scope>
    <source>
        <strain evidence="2 3">Bp0003</strain>
    </source>
</reference>
<gene>
    <name evidence="2" type="ORF">BPAE_0031g00690</name>
</gene>
<protein>
    <submittedName>
        <fullName evidence="2">Uncharacterized protein</fullName>
    </submittedName>
</protein>
<dbReference type="EMBL" id="PQXI01000031">
    <property type="protein sequence ID" value="TGO28203.1"/>
    <property type="molecule type" value="Genomic_DNA"/>
</dbReference>
<dbReference type="AlphaFoldDB" id="A0A4Z1G1Q2"/>
<organism evidence="2 3">
    <name type="scientific">Botrytis paeoniae</name>
    <dbReference type="NCBI Taxonomy" id="278948"/>
    <lineage>
        <taxon>Eukaryota</taxon>
        <taxon>Fungi</taxon>
        <taxon>Dikarya</taxon>
        <taxon>Ascomycota</taxon>
        <taxon>Pezizomycotina</taxon>
        <taxon>Leotiomycetes</taxon>
        <taxon>Helotiales</taxon>
        <taxon>Sclerotiniaceae</taxon>
        <taxon>Botrytis</taxon>
    </lineage>
</organism>
<proteinExistence type="predicted"/>
<keyword evidence="3" id="KW-1185">Reference proteome</keyword>